<dbReference type="InterPro" id="IPR029058">
    <property type="entry name" value="AB_hydrolase_fold"/>
</dbReference>
<dbReference type="EMBL" id="CP000934">
    <property type="protein sequence ID" value="ACE84356.1"/>
    <property type="molecule type" value="Genomic_DNA"/>
</dbReference>
<dbReference type="Gene3D" id="3.40.50.1820">
    <property type="entry name" value="alpha/beta hydrolase"/>
    <property type="match status" value="1"/>
</dbReference>
<dbReference type="InterPro" id="IPR010333">
    <property type="entry name" value="VirJ"/>
</dbReference>
<proteinExistence type="predicted"/>
<accession>B3PCU6</accession>
<protein>
    <submittedName>
        <fullName evidence="2">Conserved domain protein</fullName>
    </submittedName>
</protein>
<reference evidence="2 3" key="1">
    <citation type="journal article" date="2008" name="J. Bacteriol.">
        <title>Insights into plant cell wall degradation from the genome sequence of the soil bacterium Cellvibrio japonicus.</title>
        <authorList>
            <person name="Deboy R.T."/>
            <person name="Mongodin E.F."/>
            <person name="Fouts D.E."/>
            <person name="Tailford L.E."/>
            <person name="Khouri H."/>
            <person name="Emerson J.B."/>
            <person name="Mohamoud Y."/>
            <person name="Watkins K."/>
            <person name="Henrissat B."/>
            <person name="Gilbert H.J."/>
            <person name="Nelson K.E."/>
        </authorList>
    </citation>
    <scope>NUCLEOTIDE SEQUENCE [LARGE SCALE GENOMIC DNA]</scope>
    <source>
        <strain evidence="2 3">Ueda107</strain>
    </source>
</reference>
<dbReference type="AlphaFoldDB" id="B3PCU6"/>
<organism evidence="2 3">
    <name type="scientific">Cellvibrio japonicus (strain Ueda107)</name>
    <name type="common">Pseudomonas fluorescens subsp. cellulosa</name>
    <dbReference type="NCBI Taxonomy" id="498211"/>
    <lineage>
        <taxon>Bacteria</taxon>
        <taxon>Pseudomonadati</taxon>
        <taxon>Pseudomonadota</taxon>
        <taxon>Gammaproteobacteria</taxon>
        <taxon>Cellvibrionales</taxon>
        <taxon>Cellvibrionaceae</taxon>
        <taxon>Cellvibrio</taxon>
    </lineage>
</organism>
<dbReference type="HOGENOM" id="CLU_1000005_0_0_6"/>
<evidence type="ECO:0000313" key="3">
    <source>
        <dbReference type="Proteomes" id="UP000001036"/>
    </source>
</evidence>
<sequence>MSQHGNLSAVLNIDNYLSNIKARGATCFDAATPLSVYAQDIQQHHQFTHFTQAFITGFGTAGSYLFAMLTQIPKGIFRGAYSLGWQDDITLPIPPCHNNSALEWKERCSELILHTYPLPSTPWRLFNTHPLKDLQAAIDYYTQAWAKSELLLIGFSMGADVMPFMVNRLDANTKHKIRSVNLLNPANTVDFVFHVSGWFSTAGELPYKLYPEMKDWTQWPVNCFYSETQDSLCETIKANLPQKPDNQQLFYLSGDHHFNGNYQQLIKWILANSKVPVR</sequence>
<dbReference type="ESTHER" id="celju-b3pcu6">
    <property type="family name" value="VirJ"/>
</dbReference>
<dbReference type="OrthoDB" id="641022at2"/>
<gene>
    <name evidence="2" type="ordered locus">CJA_1309</name>
</gene>
<feature type="domain" description="Bacterial virulence" evidence="1">
    <location>
        <begin position="132"/>
        <end position="272"/>
    </location>
</feature>
<keyword evidence="3" id="KW-1185">Reference proteome</keyword>
<name>B3PCU6_CELJU</name>
<evidence type="ECO:0000313" key="2">
    <source>
        <dbReference type="EMBL" id="ACE84356.1"/>
    </source>
</evidence>
<dbReference type="eggNOG" id="COG3946">
    <property type="taxonomic scope" value="Bacteria"/>
</dbReference>
<dbReference type="Pfam" id="PF06057">
    <property type="entry name" value="VirJ"/>
    <property type="match status" value="1"/>
</dbReference>
<dbReference type="KEGG" id="cja:CJA_1309"/>
<dbReference type="RefSeq" id="WP_012486946.1">
    <property type="nucleotide sequence ID" value="NC_010995.1"/>
</dbReference>
<dbReference type="STRING" id="498211.CJA_1309"/>
<dbReference type="SUPFAM" id="SSF53474">
    <property type="entry name" value="alpha/beta-Hydrolases"/>
    <property type="match status" value="1"/>
</dbReference>
<evidence type="ECO:0000259" key="1">
    <source>
        <dbReference type="Pfam" id="PF06057"/>
    </source>
</evidence>
<dbReference type="Proteomes" id="UP000001036">
    <property type="component" value="Chromosome"/>
</dbReference>